<comment type="caution">
    <text evidence="1">The sequence shown here is derived from an EMBL/GenBank/DDBJ whole genome shotgun (WGS) entry which is preliminary data.</text>
</comment>
<keyword evidence="2" id="KW-1185">Reference proteome</keyword>
<evidence type="ECO:0000313" key="2">
    <source>
        <dbReference type="Proteomes" id="UP000789860"/>
    </source>
</evidence>
<organism evidence="1 2">
    <name type="scientific">Scutellospora calospora</name>
    <dbReference type="NCBI Taxonomy" id="85575"/>
    <lineage>
        <taxon>Eukaryota</taxon>
        <taxon>Fungi</taxon>
        <taxon>Fungi incertae sedis</taxon>
        <taxon>Mucoromycota</taxon>
        <taxon>Glomeromycotina</taxon>
        <taxon>Glomeromycetes</taxon>
        <taxon>Diversisporales</taxon>
        <taxon>Gigasporaceae</taxon>
        <taxon>Scutellospora</taxon>
    </lineage>
</organism>
<sequence>MDQINHSKLRIDVISDRRQRAIVNLRKFTNLTSFQFFEALYDIVNSDPLLNIDERKYLMHDIRKIRDIQNVTENIGEKRLCEYCKNEVIATLYCEGCVRNNLKKQFNKWSSDNIKVDNLIRECQLNAVSPSHIIEYIPYDNFTDITFKARGGFSTIYTAIWENGPFTEWDIKQQELKRGGRDTYVLKTLENFEQCSKEINVMFGAEKYSQSLVKSYGLTRNFETREFMLVLQHMDSDLCNFIERNPKLDWKFRYKIVRNISNSIRKLHNLDFIHGDLHPGNVLIFEDKLHCVLNDFGLSESLTVMLGMEASLRKWYEKDDKLNSQKLRPTLVDFEKSTNSTISKNVKSEQIPKVNTKVDKDTNANNSINRKSKFSSINSNNYKCWKVFNTNKTNTIINSRAVPIGVLSTLEQGEGSIAYACSEQNKQNFALSECSPSTLELDKSDVTIAQTENKQKLMFHDQANLISTIYYISH</sequence>
<gene>
    <name evidence="1" type="ORF">SCALOS_LOCUS6576</name>
</gene>
<proteinExistence type="predicted"/>
<protein>
    <submittedName>
        <fullName evidence="1">1065_t:CDS:1</fullName>
    </submittedName>
</protein>
<accession>A0ACA9MHY8</accession>
<reference evidence="1" key="1">
    <citation type="submission" date="2021-06" db="EMBL/GenBank/DDBJ databases">
        <authorList>
            <person name="Kallberg Y."/>
            <person name="Tangrot J."/>
            <person name="Rosling A."/>
        </authorList>
    </citation>
    <scope>NUCLEOTIDE SEQUENCE</scope>
    <source>
        <strain evidence="1">AU212A</strain>
    </source>
</reference>
<dbReference type="Proteomes" id="UP000789860">
    <property type="component" value="Unassembled WGS sequence"/>
</dbReference>
<evidence type="ECO:0000313" key="1">
    <source>
        <dbReference type="EMBL" id="CAG8590969.1"/>
    </source>
</evidence>
<dbReference type="EMBL" id="CAJVPM010012852">
    <property type="protein sequence ID" value="CAG8590969.1"/>
    <property type="molecule type" value="Genomic_DNA"/>
</dbReference>
<name>A0ACA9MHY8_9GLOM</name>